<organism evidence="2 3">
    <name type="scientific">Orbilia javanica</name>
    <dbReference type="NCBI Taxonomy" id="47235"/>
    <lineage>
        <taxon>Eukaryota</taxon>
        <taxon>Fungi</taxon>
        <taxon>Dikarya</taxon>
        <taxon>Ascomycota</taxon>
        <taxon>Pezizomycotina</taxon>
        <taxon>Orbiliomycetes</taxon>
        <taxon>Orbiliales</taxon>
        <taxon>Orbiliaceae</taxon>
        <taxon>Orbilia</taxon>
    </lineage>
</organism>
<evidence type="ECO:0000313" key="3">
    <source>
        <dbReference type="Proteomes" id="UP001313282"/>
    </source>
</evidence>
<evidence type="ECO:0000313" key="2">
    <source>
        <dbReference type="EMBL" id="KAK6350651.1"/>
    </source>
</evidence>
<reference evidence="2 3" key="1">
    <citation type="submission" date="2019-10" db="EMBL/GenBank/DDBJ databases">
        <authorList>
            <person name="Palmer J.M."/>
        </authorList>
    </citation>
    <scope>NUCLEOTIDE SEQUENCE [LARGE SCALE GENOMIC DNA]</scope>
    <source>
        <strain evidence="2 3">TWF718</strain>
    </source>
</reference>
<sequence length="86" mass="9458">MLVNNNELDSSKILPTQTMARLDKIPDGQIEEFCACAKVDRTRLVAYLIKLCECGAFNGPEADQASTEVSDPKPKIYNQNGPDLLS</sequence>
<feature type="region of interest" description="Disordered" evidence="1">
    <location>
        <begin position="57"/>
        <end position="86"/>
    </location>
</feature>
<protein>
    <submittedName>
        <fullName evidence="2">Uncharacterized protein</fullName>
    </submittedName>
</protein>
<comment type="caution">
    <text evidence="2">The sequence shown here is derived from an EMBL/GenBank/DDBJ whole genome shotgun (WGS) entry which is preliminary data.</text>
</comment>
<feature type="compositionally biased region" description="Polar residues" evidence="1">
    <location>
        <begin position="77"/>
        <end position="86"/>
    </location>
</feature>
<keyword evidence="3" id="KW-1185">Reference proteome</keyword>
<evidence type="ECO:0000256" key="1">
    <source>
        <dbReference type="SAM" id="MobiDB-lite"/>
    </source>
</evidence>
<name>A0AAN8RF43_9PEZI</name>
<gene>
    <name evidence="2" type="ORF">TWF718_003838</name>
</gene>
<accession>A0AAN8RF43</accession>
<dbReference type="Proteomes" id="UP001313282">
    <property type="component" value="Unassembled WGS sequence"/>
</dbReference>
<dbReference type="AlphaFoldDB" id="A0AAN8RF43"/>
<proteinExistence type="predicted"/>
<dbReference type="EMBL" id="JAVHNR010000002">
    <property type="protein sequence ID" value="KAK6350651.1"/>
    <property type="molecule type" value="Genomic_DNA"/>
</dbReference>